<sequence>MILTVIGCTGSFAGPDSPASCYLLTGTDHEGRTWRVLMDLGNGSLGALQRHIELSEIDAVLISHLHPDHCVDLAGLHVAVKWDPRGWGAGPVPVWGPAGMMDYMEAAHVLASAETIENEFTIGQWEDGRAVEIGPFRITPHRVEHPVEDPFALRVEYDGADGSSVLTYSGDSDACEGLTEAARNADLFLCEAAYHEGRDAYRGIHLTGLRAGQTADDADADELMLTHLPVWNSPTRAVREAAEAFTGPISLAQPSTSYRIVADMDRTAGRVLARGRSVPSTTTTMRVIDPNTRGAETR</sequence>
<dbReference type="InterPro" id="IPR036866">
    <property type="entry name" value="RibonucZ/Hydroxyglut_hydro"/>
</dbReference>
<dbReference type="Proteomes" id="UP000009877">
    <property type="component" value="Unassembled WGS sequence"/>
</dbReference>
<dbReference type="InterPro" id="IPR001279">
    <property type="entry name" value="Metallo-B-lactamas"/>
</dbReference>
<organism evidence="2 3">
    <name type="scientific">Kocuria palustris PEL</name>
    <dbReference type="NCBI Taxonomy" id="1236550"/>
    <lineage>
        <taxon>Bacteria</taxon>
        <taxon>Bacillati</taxon>
        <taxon>Actinomycetota</taxon>
        <taxon>Actinomycetes</taxon>
        <taxon>Micrococcales</taxon>
        <taxon>Micrococcaceae</taxon>
        <taxon>Kocuria</taxon>
    </lineage>
</organism>
<dbReference type="CDD" id="cd07716">
    <property type="entry name" value="RNaseZ_short-form-like_MBL-fold"/>
    <property type="match status" value="1"/>
</dbReference>
<evidence type="ECO:0000259" key="1">
    <source>
        <dbReference type="SMART" id="SM00849"/>
    </source>
</evidence>
<gene>
    <name evidence="2" type="ORF">C884_00768</name>
</gene>
<dbReference type="PANTHER" id="PTHR46018:SF4">
    <property type="entry name" value="METALLO-HYDROLASE YHFI-RELATED"/>
    <property type="match status" value="1"/>
</dbReference>
<protein>
    <submittedName>
        <fullName evidence="2">Beta-lactamase domain protein</fullName>
    </submittedName>
</protein>
<dbReference type="RefSeq" id="WP_006215194.1">
    <property type="nucleotide sequence ID" value="NZ_ANHZ02000018.1"/>
</dbReference>
<proteinExistence type="predicted"/>
<dbReference type="SUPFAM" id="SSF56281">
    <property type="entry name" value="Metallo-hydrolase/oxidoreductase"/>
    <property type="match status" value="1"/>
</dbReference>
<dbReference type="AlphaFoldDB" id="M2YBZ0"/>
<evidence type="ECO:0000313" key="3">
    <source>
        <dbReference type="Proteomes" id="UP000009877"/>
    </source>
</evidence>
<dbReference type="Pfam" id="PF12706">
    <property type="entry name" value="Lactamase_B_2"/>
    <property type="match status" value="1"/>
</dbReference>
<dbReference type="PANTHER" id="PTHR46018">
    <property type="entry name" value="ZINC PHOSPHODIESTERASE ELAC PROTEIN 1"/>
    <property type="match status" value="1"/>
</dbReference>
<dbReference type="SMART" id="SM00849">
    <property type="entry name" value="Lactamase_B"/>
    <property type="match status" value="1"/>
</dbReference>
<feature type="domain" description="Metallo-beta-lactamase" evidence="1">
    <location>
        <begin position="18"/>
        <end position="227"/>
    </location>
</feature>
<comment type="caution">
    <text evidence="2">The sequence shown here is derived from an EMBL/GenBank/DDBJ whole genome shotgun (WGS) entry which is preliminary data.</text>
</comment>
<dbReference type="GO" id="GO:0042781">
    <property type="term" value="F:3'-tRNA processing endoribonuclease activity"/>
    <property type="evidence" value="ECO:0007669"/>
    <property type="project" value="TreeGrafter"/>
</dbReference>
<dbReference type="STRING" id="71999.KPaMU14_04295"/>
<dbReference type="Gene3D" id="3.60.15.10">
    <property type="entry name" value="Ribonuclease Z/Hydroxyacylglutathione hydrolase-like"/>
    <property type="match status" value="1"/>
</dbReference>
<accession>M2YBZ0</accession>
<dbReference type="EMBL" id="ANHZ02000018">
    <property type="protein sequence ID" value="EME36000.1"/>
    <property type="molecule type" value="Genomic_DNA"/>
</dbReference>
<name>M2YBZ0_9MICC</name>
<reference evidence="2 3" key="1">
    <citation type="journal article" date="2014" name="Genome Announc.">
        <title>Draft Genome Sequence of Kocuria palustris PEL.</title>
        <authorList>
            <person name="Sharma G."/>
            <person name="Khatri I."/>
            <person name="Subramanian S."/>
        </authorList>
    </citation>
    <scope>NUCLEOTIDE SEQUENCE [LARGE SCALE GENOMIC DNA]</scope>
    <source>
        <strain evidence="2 3">PEL</strain>
    </source>
</reference>
<evidence type="ECO:0000313" key="2">
    <source>
        <dbReference type="EMBL" id="EME36000.1"/>
    </source>
</evidence>
<keyword evidence="3" id="KW-1185">Reference proteome</keyword>